<dbReference type="InterPro" id="IPR032185">
    <property type="entry name" value="DUF5017"/>
</dbReference>
<gene>
    <name evidence="3" type="ORF">OJ995_01890</name>
</gene>
<comment type="caution">
    <text evidence="3">The sequence shown here is derived from an EMBL/GenBank/DDBJ whole genome shotgun (WGS) entry which is preliminary data.</text>
</comment>
<accession>A0ABT3EEH6</accession>
<dbReference type="RefSeq" id="WP_264367889.1">
    <property type="nucleotide sequence ID" value="NZ_JAPCIO010000001.1"/>
</dbReference>
<evidence type="ECO:0000313" key="4">
    <source>
        <dbReference type="Proteomes" id="UP001165677"/>
    </source>
</evidence>
<evidence type="ECO:0000259" key="2">
    <source>
        <dbReference type="Pfam" id="PF16409"/>
    </source>
</evidence>
<organism evidence="3 4">
    <name type="scientific">Flavobacterium lacisediminis</name>
    <dbReference type="NCBI Taxonomy" id="2989705"/>
    <lineage>
        <taxon>Bacteria</taxon>
        <taxon>Pseudomonadati</taxon>
        <taxon>Bacteroidota</taxon>
        <taxon>Flavobacteriia</taxon>
        <taxon>Flavobacteriales</taxon>
        <taxon>Flavobacteriaceae</taxon>
        <taxon>Flavobacterium</taxon>
    </lineage>
</organism>
<keyword evidence="4" id="KW-1185">Reference proteome</keyword>
<dbReference type="Proteomes" id="UP001165677">
    <property type="component" value="Unassembled WGS sequence"/>
</dbReference>
<evidence type="ECO:0000256" key="1">
    <source>
        <dbReference type="SAM" id="SignalP"/>
    </source>
</evidence>
<proteinExistence type="predicted"/>
<dbReference type="PROSITE" id="PS51257">
    <property type="entry name" value="PROKAR_LIPOPROTEIN"/>
    <property type="match status" value="1"/>
</dbReference>
<feature type="signal peptide" evidence="1">
    <location>
        <begin position="1"/>
        <end position="20"/>
    </location>
</feature>
<feature type="chain" id="PRO_5047333235" evidence="1">
    <location>
        <begin position="21"/>
        <end position="192"/>
    </location>
</feature>
<evidence type="ECO:0000313" key="3">
    <source>
        <dbReference type="EMBL" id="MCW1146972.1"/>
    </source>
</evidence>
<dbReference type="Pfam" id="PF16409">
    <property type="entry name" value="DUF5017"/>
    <property type="match status" value="1"/>
</dbReference>
<dbReference type="NCBIfam" id="NF038128">
    <property type="entry name" value="choice_anch_J"/>
    <property type="match status" value="1"/>
</dbReference>
<dbReference type="EMBL" id="JAPCIO010000001">
    <property type="protein sequence ID" value="MCW1146972.1"/>
    <property type="molecule type" value="Genomic_DNA"/>
</dbReference>
<dbReference type="Gene3D" id="2.60.120.200">
    <property type="match status" value="1"/>
</dbReference>
<reference evidence="3" key="1">
    <citation type="submission" date="2022-10" db="EMBL/GenBank/DDBJ databases">
        <title>Flavobacterium sp. nov., a bacterium isolated from lake sediment.</title>
        <authorList>
            <person name="Qu J.-H."/>
        </authorList>
    </citation>
    <scope>NUCLEOTIDE SEQUENCE</scope>
    <source>
        <strain evidence="3">TH16-21</strain>
    </source>
</reference>
<name>A0ABT3EEH6_9FLAO</name>
<sequence length="192" mass="20964">MKIKFLKTIFLLALSTSALTSCVGDDDYVIPTVYDYAFTDGFETNWAGWTKYSVTGTQVWQLDTQYGNPGNCAKMSGYAGTSNANEDWLISPEIDLSELTTAYLSFQTASKFTGNVLEIKISSDYAGGDPNSATWTDLSATLDSSNNYTWTNSGNIDVSSFTGGNVYVAFKYTSTSSASMTWEVDNVKITKN</sequence>
<feature type="domain" description="DUF5017" evidence="2">
    <location>
        <begin position="95"/>
        <end position="190"/>
    </location>
</feature>
<protein>
    <submittedName>
        <fullName evidence="3">Choice-of-anchor J domain-containing protein</fullName>
    </submittedName>
</protein>
<keyword evidence="1" id="KW-0732">Signal</keyword>